<feature type="domain" description="EF-hand" evidence="14">
    <location>
        <begin position="27"/>
        <end position="62"/>
    </location>
</feature>
<feature type="domain" description="EF-hand" evidence="14">
    <location>
        <begin position="63"/>
        <end position="98"/>
    </location>
</feature>
<dbReference type="FunFam" id="1.50.40.10:FF:000003">
    <property type="entry name" value="Putative calcium-binding mitochondrial carrier protein scamc-2"/>
    <property type="match status" value="1"/>
</dbReference>
<keyword evidence="4 12" id="KW-0812">Transmembrane</keyword>
<evidence type="ECO:0000256" key="2">
    <source>
        <dbReference type="ARBA" id="ARBA00006375"/>
    </source>
</evidence>
<sequence>MLIILKSVVVNEHNLLDLGTFMQYVKANEINMKLTFKSLDTNNVGVIDPSEIINSLNLIGIHISEKEALKILESMDADGSLTVDWDEWRKYFLFKPARNMEEIAHYWSHFTGIDMGDRWTFHNLIDEKRKSGHLWKYLLAGGIACTCARTCTAPLERLKTLMQVLETKNVKIMSHLIEMMKEGGVISLWRGNGTNVFKLAPEIAVKIWSYEQYKEYLSSEGGELGILEKFASASLAGATSQFFIYPLEVLKTNLAVSKTGQYSGLLDCARKIWKLEKITGFYKGYIPSLLTVIPYVGVDITVYELLKTHWLNTHAEDPGLVILMGCCAFSNFCGQFVSYPLNLVRTRMQVQGETEGVPQLNMISVFYKIYKRQGVTGFFRGMTPTFLKLFPSVCISRMVYESVKPLLGIA</sequence>
<comment type="subcellular location">
    <subcellularLocation>
        <location evidence="1">Mitochondrion inner membrane</location>
        <topology evidence="1">Multi-pass membrane protein</topology>
    </subcellularLocation>
</comment>
<proteinExistence type="inferred from homology"/>
<dbReference type="InterPro" id="IPR011992">
    <property type="entry name" value="EF-hand-dom_pair"/>
</dbReference>
<keyword evidence="9" id="KW-1133">Transmembrane helix</keyword>
<evidence type="ECO:0000256" key="7">
    <source>
        <dbReference type="ARBA" id="ARBA00022792"/>
    </source>
</evidence>
<evidence type="ECO:0000256" key="8">
    <source>
        <dbReference type="ARBA" id="ARBA00022837"/>
    </source>
</evidence>
<evidence type="ECO:0000259" key="14">
    <source>
        <dbReference type="PROSITE" id="PS50222"/>
    </source>
</evidence>
<evidence type="ECO:0000256" key="1">
    <source>
        <dbReference type="ARBA" id="ARBA00004448"/>
    </source>
</evidence>
<dbReference type="SUPFAM" id="SSF103506">
    <property type="entry name" value="Mitochondrial carrier"/>
    <property type="match status" value="1"/>
</dbReference>
<dbReference type="Pfam" id="PF13499">
    <property type="entry name" value="EF-hand_7"/>
    <property type="match status" value="1"/>
</dbReference>
<keyword evidence="7" id="KW-0999">Mitochondrion inner membrane</keyword>
<dbReference type="CDD" id="cd00051">
    <property type="entry name" value="EFh"/>
    <property type="match status" value="1"/>
</dbReference>
<evidence type="ECO:0000256" key="11">
    <source>
        <dbReference type="ARBA" id="ARBA00023136"/>
    </source>
</evidence>
<dbReference type="PANTHER" id="PTHR24089">
    <property type="entry name" value="SOLUTE CARRIER FAMILY 25"/>
    <property type="match status" value="1"/>
</dbReference>
<feature type="repeat" description="Solcar" evidence="12">
    <location>
        <begin position="132"/>
        <end position="216"/>
    </location>
</feature>
<dbReference type="InterPro" id="IPR002048">
    <property type="entry name" value="EF_hand_dom"/>
</dbReference>
<keyword evidence="8" id="KW-0106">Calcium</keyword>
<dbReference type="Pfam" id="PF00153">
    <property type="entry name" value="Mito_carr"/>
    <property type="match status" value="3"/>
</dbReference>
<keyword evidence="3 13" id="KW-0813">Transport</keyword>
<evidence type="ECO:0000256" key="5">
    <source>
        <dbReference type="ARBA" id="ARBA00022723"/>
    </source>
</evidence>
<evidence type="ECO:0000256" key="6">
    <source>
        <dbReference type="ARBA" id="ARBA00022737"/>
    </source>
</evidence>
<dbReference type="Gene3D" id="1.10.238.10">
    <property type="entry name" value="EF-hand"/>
    <property type="match status" value="1"/>
</dbReference>
<keyword evidence="5" id="KW-0479">Metal-binding</keyword>
<dbReference type="AlphaFoldDB" id="A0A6P3GR61"/>
<dbReference type="InterPro" id="IPR018108">
    <property type="entry name" value="MCP_transmembrane"/>
</dbReference>
<dbReference type="InterPro" id="IPR002067">
    <property type="entry name" value="MCP"/>
</dbReference>
<evidence type="ECO:0000313" key="16">
    <source>
        <dbReference type="RefSeq" id="XP_010829334.1"/>
    </source>
</evidence>
<dbReference type="PROSITE" id="PS50920">
    <property type="entry name" value="SOLCAR"/>
    <property type="match status" value="3"/>
</dbReference>
<gene>
    <name evidence="16" type="primary">LOC104981784</name>
</gene>
<accession>A0A6P3GR61</accession>
<organism evidence="15 16">
    <name type="scientific">Bison bison bison</name>
    <name type="common">North American plains bison</name>
    <dbReference type="NCBI Taxonomy" id="43346"/>
    <lineage>
        <taxon>Eukaryota</taxon>
        <taxon>Metazoa</taxon>
        <taxon>Chordata</taxon>
        <taxon>Craniata</taxon>
        <taxon>Vertebrata</taxon>
        <taxon>Euteleostomi</taxon>
        <taxon>Mammalia</taxon>
        <taxon>Eutheria</taxon>
        <taxon>Laurasiatheria</taxon>
        <taxon>Artiodactyla</taxon>
        <taxon>Ruminantia</taxon>
        <taxon>Pecora</taxon>
        <taxon>Bovidae</taxon>
        <taxon>Bovinae</taxon>
        <taxon>Bison</taxon>
    </lineage>
</organism>
<dbReference type="GO" id="GO:0005743">
    <property type="term" value="C:mitochondrial inner membrane"/>
    <property type="evidence" value="ECO:0007669"/>
    <property type="project" value="UniProtKB-SubCell"/>
</dbReference>
<dbReference type="SUPFAM" id="SSF47473">
    <property type="entry name" value="EF-hand"/>
    <property type="match status" value="1"/>
</dbReference>
<evidence type="ECO:0000256" key="9">
    <source>
        <dbReference type="ARBA" id="ARBA00022989"/>
    </source>
</evidence>
<dbReference type="OrthoDB" id="270584at2759"/>
<dbReference type="PROSITE" id="PS50222">
    <property type="entry name" value="EF_HAND_2"/>
    <property type="match status" value="2"/>
</dbReference>
<dbReference type="PRINTS" id="PR00926">
    <property type="entry name" value="MITOCARRIER"/>
</dbReference>
<dbReference type="KEGG" id="bbis:104981784"/>
<keyword evidence="10" id="KW-0496">Mitochondrion</keyword>
<dbReference type="FunFam" id="1.10.238.10:FF:000028">
    <property type="entry name" value="Putative calcium-binding mitochondrial carrier protein scamc-2"/>
    <property type="match status" value="1"/>
</dbReference>
<comment type="similarity">
    <text evidence="2 13">Belongs to the mitochondrial carrier (TC 2.A.29) family.</text>
</comment>
<feature type="repeat" description="Solcar" evidence="12">
    <location>
        <begin position="318"/>
        <end position="406"/>
    </location>
</feature>
<dbReference type="InterPro" id="IPR023395">
    <property type="entry name" value="MCP_dom_sf"/>
</dbReference>
<keyword evidence="6" id="KW-0677">Repeat</keyword>
<evidence type="ECO:0000256" key="13">
    <source>
        <dbReference type="RuleBase" id="RU000488"/>
    </source>
</evidence>
<name>A0A6P3GR61_BISBB</name>
<dbReference type="Proteomes" id="UP000515208">
    <property type="component" value="Unplaced"/>
</dbReference>
<dbReference type="Gene3D" id="1.50.40.10">
    <property type="entry name" value="Mitochondrial carrier domain"/>
    <property type="match status" value="1"/>
</dbReference>
<reference evidence="16" key="1">
    <citation type="submission" date="2025-08" db="UniProtKB">
        <authorList>
            <consortium name="RefSeq"/>
        </authorList>
    </citation>
    <scope>IDENTIFICATION</scope>
    <source>
        <tissue evidence="16">Blood</tissue>
    </source>
</reference>
<keyword evidence="11 12" id="KW-0472">Membrane</keyword>
<protein>
    <submittedName>
        <fullName evidence="16">LOW QUALITY PROTEIN: calcium-binding mitochondrial carrier protein SCaMC-1-like</fullName>
    </submittedName>
</protein>
<evidence type="ECO:0000256" key="12">
    <source>
        <dbReference type="PROSITE-ProRule" id="PRU00282"/>
    </source>
</evidence>
<keyword evidence="15" id="KW-1185">Reference proteome</keyword>
<feature type="repeat" description="Solcar" evidence="12">
    <location>
        <begin position="224"/>
        <end position="309"/>
    </location>
</feature>
<dbReference type="RefSeq" id="XP_010829334.1">
    <property type="nucleotide sequence ID" value="XM_010831032.1"/>
</dbReference>
<dbReference type="GO" id="GO:0005509">
    <property type="term" value="F:calcium ion binding"/>
    <property type="evidence" value="ECO:0007669"/>
    <property type="project" value="InterPro"/>
</dbReference>
<evidence type="ECO:0000256" key="10">
    <source>
        <dbReference type="ARBA" id="ARBA00023128"/>
    </source>
</evidence>
<evidence type="ECO:0000256" key="4">
    <source>
        <dbReference type="ARBA" id="ARBA00022692"/>
    </source>
</evidence>
<evidence type="ECO:0000256" key="3">
    <source>
        <dbReference type="ARBA" id="ARBA00022448"/>
    </source>
</evidence>
<dbReference type="GeneID" id="104981784"/>
<dbReference type="GO" id="GO:0055085">
    <property type="term" value="P:transmembrane transport"/>
    <property type="evidence" value="ECO:0007669"/>
    <property type="project" value="InterPro"/>
</dbReference>
<evidence type="ECO:0000313" key="15">
    <source>
        <dbReference type="Proteomes" id="UP000515208"/>
    </source>
</evidence>